<evidence type="ECO:0000256" key="1">
    <source>
        <dbReference type="ARBA" id="ARBA00022527"/>
    </source>
</evidence>
<dbReference type="CDD" id="cd16936">
    <property type="entry name" value="HATPase_RsbW-like"/>
    <property type="match status" value="1"/>
</dbReference>
<keyword evidence="1" id="KW-0418">Kinase</keyword>
<dbReference type="InterPro" id="IPR003594">
    <property type="entry name" value="HATPase_dom"/>
</dbReference>
<keyword evidence="1" id="KW-0723">Serine/threonine-protein kinase</keyword>
<dbReference type="Pfam" id="PF13581">
    <property type="entry name" value="HATPase_c_2"/>
    <property type="match status" value="1"/>
</dbReference>
<dbReference type="Gene3D" id="3.30.565.10">
    <property type="entry name" value="Histidine kinase-like ATPase, C-terminal domain"/>
    <property type="match status" value="1"/>
</dbReference>
<name>A0A7W6H8A6_9HYPH</name>
<dbReference type="InterPro" id="IPR036457">
    <property type="entry name" value="PPM-type-like_dom_sf"/>
</dbReference>
<keyword evidence="4" id="KW-1185">Reference proteome</keyword>
<protein>
    <submittedName>
        <fullName evidence="3">Anti-sigma regulatory factor (Ser/Thr protein kinase)</fullName>
    </submittedName>
</protein>
<dbReference type="InterPro" id="IPR050267">
    <property type="entry name" value="Anti-sigma-factor_SerPK"/>
</dbReference>
<dbReference type="Gene3D" id="3.60.40.10">
    <property type="entry name" value="PPM-type phosphatase domain"/>
    <property type="match status" value="1"/>
</dbReference>
<dbReference type="PANTHER" id="PTHR35526:SF6">
    <property type="entry name" value="SLR1861 PROTEIN"/>
    <property type="match status" value="1"/>
</dbReference>
<keyword evidence="1" id="KW-0808">Transferase</keyword>
<organism evidence="3 4">
    <name type="scientific">Aureimonas pseudogalii</name>
    <dbReference type="NCBI Taxonomy" id="1744844"/>
    <lineage>
        <taxon>Bacteria</taxon>
        <taxon>Pseudomonadati</taxon>
        <taxon>Pseudomonadota</taxon>
        <taxon>Alphaproteobacteria</taxon>
        <taxon>Hyphomicrobiales</taxon>
        <taxon>Aurantimonadaceae</taxon>
        <taxon>Aureimonas</taxon>
    </lineage>
</organism>
<reference evidence="3 4" key="1">
    <citation type="submission" date="2020-08" db="EMBL/GenBank/DDBJ databases">
        <title>Genomic Encyclopedia of Type Strains, Phase IV (KMG-IV): sequencing the most valuable type-strain genomes for metagenomic binning, comparative biology and taxonomic classification.</title>
        <authorList>
            <person name="Goeker M."/>
        </authorList>
    </citation>
    <scope>NUCLEOTIDE SEQUENCE [LARGE SCALE GENOMIC DNA]</scope>
    <source>
        <strain evidence="3 4">DSM 102238</strain>
    </source>
</reference>
<dbReference type="EMBL" id="JACIEK010000020">
    <property type="protein sequence ID" value="MBB4000428.1"/>
    <property type="molecule type" value="Genomic_DNA"/>
</dbReference>
<dbReference type="GO" id="GO:0004674">
    <property type="term" value="F:protein serine/threonine kinase activity"/>
    <property type="evidence" value="ECO:0007669"/>
    <property type="project" value="UniProtKB-KW"/>
</dbReference>
<dbReference type="InterPro" id="IPR036890">
    <property type="entry name" value="HATPase_C_sf"/>
</dbReference>
<feature type="domain" description="Histidine kinase/HSP90-like ATPase" evidence="2">
    <location>
        <begin position="218"/>
        <end position="342"/>
    </location>
</feature>
<comment type="caution">
    <text evidence="3">The sequence shown here is derived from an EMBL/GenBank/DDBJ whole genome shotgun (WGS) entry which is preliminary data.</text>
</comment>
<dbReference type="RefSeq" id="WP_183202251.1">
    <property type="nucleotide sequence ID" value="NZ_JACIEK010000020.1"/>
</dbReference>
<gene>
    <name evidence="3" type="ORF">GGR04_004306</name>
</gene>
<evidence type="ECO:0000313" key="3">
    <source>
        <dbReference type="EMBL" id="MBB4000428.1"/>
    </source>
</evidence>
<sequence>MTASSIKPHPTTPGDRLAAEVARMLLPQRFPHRRDLELSGLVAESADVCSFYDTFWQPGGLLALCAAHIPRAGASGAMRAAALQKLVRAGLGLSLPTDETLMLVERAYEAEFADTAFDLALLTLDPASGRFSGGGRGQHVRAIGGQTVSSDGVLPAGSVLWLVAGTRALGDPAKETPDFGMDDLASRLLKTLVPGVSLVGLTLRATSGKAPHDFSMMNDLAAIAGLVSGIEATLAREGVPEPVGAALGLALDELLTNTVSYGYLDGGQHEILVGLDVAPGCVDLSVRDDGRAFDPLLAPDPDLTAELEDRKVGGLGIHFVRTLVDETSYERERGWNVLRLKKRFDAEADREPSGG</sequence>
<proteinExistence type="predicted"/>
<dbReference type="PANTHER" id="PTHR35526">
    <property type="entry name" value="ANTI-SIGMA-F FACTOR RSBW-RELATED"/>
    <property type="match status" value="1"/>
</dbReference>
<accession>A0A7W6H8A6</accession>
<dbReference type="AlphaFoldDB" id="A0A7W6H8A6"/>
<dbReference type="Proteomes" id="UP000542776">
    <property type="component" value="Unassembled WGS sequence"/>
</dbReference>
<evidence type="ECO:0000259" key="2">
    <source>
        <dbReference type="Pfam" id="PF13581"/>
    </source>
</evidence>
<evidence type="ECO:0000313" key="4">
    <source>
        <dbReference type="Proteomes" id="UP000542776"/>
    </source>
</evidence>
<dbReference type="SUPFAM" id="SSF55874">
    <property type="entry name" value="ATPase domain of HSP90 chaperone/DNA topoisomerase II/histidine kinase"/>
    <property type="match status" value="1"/>
</dbReference>